<gene>
    <name evidence="1" type="ORF">UFOPK2046_00572</name>
</gene>
<dbReference type="SUPFAM" id="SSF101898">
    <property type="entry name" value="NHL repeat"/>
    <property type="match status" value="1"/>
</dbReference>
<dbReference type="AlphaFoldDB" id="A0A6J6JD61"/>
<organism evidence="1">
    <name type="scientific">freshwater metagenome</name>
    <dbReference type="NCBI Taxonomy" id="449393"/>
    <lineage>
        <taxon>unclassified sequences</taxon>
        <taxon>metagenomes</taxon>
        <taxon>ecological metagenomes</taxon>
    </lineage>
</organism>
<accession>A0A6J6JD61</accession>
<protein>
    <submittedName>
        <fullName evidence="1">Unannotated protein</fullName>
    </submittedName>
</protein>
<reference evidence="1" key="1">
    <citation type="submission" date="2020-05" db="EMBL/GenBank/DDBJ databases">
        <authorList>
            <person name="Chiriac C."/>
            <person name="Salcher M."/>
            <person name="Ghai R."/>
            <person name="Kavagutti S V."/>
        </authorList>
    </citation>
    <scope>NUCLEOTIDE SEQUENCE</scope>
</reference>
<proteinExistence type="predicted"/>
<sequence>MRRFFTLAVVLLLAITPSAQAVPKKITVNSLKLLTTIGLPSEVSGVVVSGKNLIVYGTQNSRAYAKAIDVNGTQLWKIQLDQSQGSVATAAAVDAVGDIWIAGSTPLVPPSAITPPGATPATINPDNAIIPAPTLVGDLKALTIWKVSATGVSSPPSVLPSSHVILPTSLLIDKTGLIIVGALASEKTNAGFIVSLTSSGVFSKLIQIGSISTTVESVSRNTDGTYTLVGSSGETIAGKKLVGLIDGVIVRVSKDLKIVSAVRSSISKGKRIWNSTTASLLLGGEVVVGSKSEVAVTKFSTRYLPSWTFRFAGTGPAFTIGSTQFLFLSSGTIPELAWNPKPPTPLLITFNSKGAISAADSAPFGQRLLVGSLESKELGPLVVTSSPDMVSIFIRNTR</sequence>
<evidence type="ECO:0000313" key="1">
    <source>
        <dbReference type="EMBL" id="CAB4634598.1"/>
    </source>
</evidence>
<dbReference type="EMBL" id="CAEZVP010000090">
    <property type="protein sequence ID" value="CAB4634598.1"/>
    <property type="molecule type" value="Genomic_DNA"/>
</dbReference>
<name>A0A6J6JD61_9ZZZZ</name>